<evidence type="ECO:0000256" key="4">
    <source>
        <dbReference type="ARBA" id="ARBA00022801"/>
    </source>
</evidence>
<dbReference type="GO" id="GO:0005634">
    <property type="term" value="C:nucleus"/>
    <property type="evidence" value="ECO:0007669"/>
    <property type="project" value="UniProtKB-SubCell"/>
</dbReference>
<dbReference type="EMBL" id="JAPFFJ010000014">
    <property type="protein sequence ID" value="KAJ6411673.1"/>
    <property type="molecule type" value="Genomic_DNA"/>
</dbReference>
<accession>A0AAD6P0G3</accession>
<dbReference type="GO" id="GO:0016787">
    <property type="term" value="F:hydrolase activity"/>
    <property type="evidence" value="ECO:0007669"/>
    <property type="project" value="UniProtKB-KW"/>
</dbReference>
<evidence type="ECO:0000259" key="8">
    <source>
        <dbReference type="Pfam" id="PF01764"/>
    </source>
</evidence>
<feature type="domain" description="EDS1 EP" evidence="9">
    <location>
        <begin position="402"/>
        <end position="577"/>
    </location>
</feature>
<keyword evidence="4" id="KW-0378">Hydrolase</keyword>
<evidence type="ECO:0000313" key="11">
    <source>
        <dbReference type="Proteomes" id="UP001162972"/>
    </source>
</evidence>
<dbReference type="InterPro" id="IPR029058">
    <property type="entry name" value="AB_hydrolase_fold"/>
</dbReference>
<feature type="region of interest" description="Disordered" evidence="7">
    <location>
        <begin position="28"/>
        <end position="48"/>
    </location>
</feature>
<gene>
    <name evidence="10" type="ORF">OIU84_008283</name>
</gene>
<dbReference type="PANTHER" id="PTHR47090">
    <property type="entry name" value="PROTEIN EDS1-RELATED"/>
    <property type="match status" value="1"/>
</dbReference>
<feature type="domain" description="Fungal lipase-type" evidence="8">
    <location>
        <begin position="57"/>
        <end position="205"/>
    </location>
</feature>
<dbReference type="Pfam" id="PF01764">
    <property type="entry name" value="Lipase_3"/>
    <property type="match status" value="1"/>
</dbReference>
<dbReference type="CDD" id="cd00519">
    <property type="entry name" value="Lipase_3"/>
    <property type="match status" value="1"/>
</dbReference>
<dbReference type="PANTHER" id="PTHR47090:SF2">
    <property type="entry name" value="PROTEIN EDS1-RELATED"/>
    <property type="match status" value="1"/>
</dbReference>
<dbReference type="InterPro" id="IPR041266">
    <property type="entry name" value="EDS1_EP"/>
</dbReference>
<dbReference type="SUPFAM" id="SSF53474">
    <property type="entry name" value="alpha/beta-Hydrolases"/>
    <property type="match status" value="1"/>
</dbReference>
<evidence type="ECO:0000259" key="9">
    <source>
        <dbReference type="Pfam" id="PF18117"/>
    </source>
</evidence>
<evidence type="ECO:0008006" key="12">
    <source>
        <dbReference type="Google" id="ProtNLM"/>
    </source>
</evidence>
<evidence type="ECO:0000256" key="5">
    <source>
        <dbReference type="ARBA" id="ARBA00022821"/>
    </source>
</evidence>
<comment type="subcellular location">
    <subcellularLocation>
        <location evidence="2">Cytoplasm</location>
    </subcellularLocation>
    <subcellularLocation>
        <location evidence="1">Nucleus</location>
    </subcellularLocation>
</comment>
<evidence type="ECO:0000256" key="7">
    <source>
        <dbReference type="SAM" id="MobiDB-lite"/>
    </source>
</evidence>
<reference evidence="10 11" key="1">
    <citation type="journal article" date="2023" name="Int. J. Mol. Sci.">
        <title>De Novo Assembly and Annotation of 11 Diverse Shrub Willow (Salix) Genomes Reveals Novel Gene Organization in Sex-Linked Regions.</title>
        <authorList>
            <person name="Hyden B."/>
            <person name="Feng K."/>
            <person name="Yates T.B."/>
            <person name="Jawdy S."/>
            <person name="Cereghino C."/>
            <person name="Smart L.B."/>
            <person name="Muchero W."/>
        </authorList>
    </citation>
    <scope>NUCLEOTIDE SEQUENCE [LARGE SCALE GENOMIC DNA]</scope>
    <source>
        <tissue evidence="10">Shoot tip</tissue>
    </source>
</reference>
<sequence>MGIFVNFQHASVLKGYLFHVSDHVRRRPQVNDDEEKSKSSDGYCQAGREHGDQSRVVFSFAGSLSVNDWFAGGSFGDMEVDLRLFPSLKYVGLDELGRVNEAFFKRFKAVLANPKFELEVRKAVDEKRKVVFTGHSSGGAIAILATVWFLEVNSRLTNFIEPLCLTFGSPLVGDRIINIALRREKWSRCFVNFVMRLDIVPRISLSPLSSIWHQLQRVLDYFNQNPQQPPADAPDFYETVVRNASSVANYAACKIMGSTNPLLETASSFIELSPYRPLGTYVFCTGTGKLVEVSNADAVLQVLFYSSQLSTVEEKVTVAQTSLRDHLNYENYLKECLRTPTVTSLFHLHQEANVDMDLNDLGLSERASLCLRAAEALERQKLRNQNTVDGKQIAIEKCLGDLEIYKSKCAHKAGYYDAFKSSDQKEDFHANVSRLELAGIWDEIIEMLKRHELPDEFEGQEKWIRLGTRYRRIVEPLDIANYYRHLKNEDTGPYMGKGRPRRYKCTQKWREHAEKLGEEFPGSCFWAEVEELWIRSGYLGTRESILQLKTKAEKWIGEEEVGDDVLLENSTFMKLQRQHGLAS</sequence>
<dbReference type="InterPro" id="IPR044214">
    <property type="entry name" value="EDS1-like"/>
</dbReference>
<dbReference type="Gene3D" id="3.40.50.1820">
    <property type="entry name" value="alpha/beta hydrolase"/>
    <property type="match status" value="1"/>
</dbReference>
<keyword evidence="3" id="KW-0963">Cytoplasm</keyword>
<organism evidence="10 11">
    <name type="scientific">Salix udensis</name>
    <dbReference type="NCBI Taxonomy" id="889485"/>
    <lineage>
        <taxon>Eukaryota</taxon>
        <taxon>Viridiplantae</taxon>
        <taxon>Streptophyta</taxon>
        <taxon>Embryophyta</taxon>
        <taxon>Tracheophyta</taxon>
        <taxon>Spermatophyta</taxon>
        <taxon>Magnoliopsida</taxon>
        <taxon>eudicotyledons</taxon>
        <taxon>Gunneridae</taxon>
        <taxon>Pentapetalae</taxon>
        <taxon>rosids</taxon>
        <taxon>fabids</taxon>
        <taxon>Malpighiales</taxon>
        <taxon>Salicaceae</taxon>
        <taxon>Saliceae</taxon>
        <taxon>Salix</taxon>
    </lineage>
</organism>
<keyword evidence="5" id="KW-0611">Plant defense</keyword>
<protein>
    <recommendedName>
        <fullName evidence="12">Enhanced disease susceptibility 1</fullName>
    </recommendedName>
</protein>
<evidence type="ECO:0000256" key="2">
    <source>
        <dbReference type="ARBA" id="ARBA00004496"/>
    </source>
</evidence>
<evidence type="ECO:0000313" key="10">
    <source>
        <dbReference type="EMBL" id="KAJ6411673.1"/>
    </source>
</evidence>
<proteinExistence type="predicted"/>
<comment type="caution">
    <text evidence="10">The sequence shown here is derived from an EMBL/GenBank/DDBJ whole genome shotgun (WGS) entry which is preliminary data.</text>
</comment>
<evidence type="ECO:0000256" key="1">
    <source>
        <dbReference type="ARBA" id="ARBA00004123"/>
    </source>
</evidence>
<evidence type="ECO:0000256" key="3">
    <source>
        <dbReference type="ARBA" id="ARBA00022490"/>
    </source>
</evidence>
<keyword evidence="6" id="KW-0539">Nucleus</keyword>
<dbReference type="AlphaFoldDB" id="A0AAD6P0G3"/>
<keyword evidence="11" id="KW-1185">Reference proteome</keyword>
<evidence type="ECO:0000256" key="6">
    <source>
        <dbReference type="ARBA" id="ARBA00023242"/>
    </source>
</evidence>
<dbReference type="GO" id="GO:0006952">
    <property type="term" value="P:defense response"/>
    <property type="evidence" value="ECO:0007669"/>
    <property type="project" value="UniProtKB-KW"/>
</dbReference>
<dbReference type="GO" id="GO:0006629">
    <property type="term" value="P:lipid metabolic process"/>
    <property type="evidence" value="ECO:0007669"/>
    <property type="project" value="InterPro"/>
</dbReference>
<name>A0AAD6P0G3_9ROSI</name>
<dbReference type="GO" id="GO:0005737">
    <property type="term" value="C:cytoplasm"/>
    <property type="evidence" value="ECO:0007669"/>
    <property type="project" value="UniProtKB-SubCell"/>
</dbReference>
<dbReference type="Proteomes" id="UP001162972">
    <property type="component" value="Chromosome 15Z"/>
</dbReference>
<dbReference type="InterPro" id="IPR002921">
    <property type="entry name" value="Fungal_lipase-type"/>
</dbReference>
<dbReference type="Pfam" id="PF18117">
    <property type="entry name" value="EDS1_EP"/>
    <property type="match status" value="1"/>
</dbReference>